<feature type="transmembrane region" description="Helical" evidence="1">
    <location>
        <begin position="223"/>
        <end position="240"/>
    </location>
</feature>
<keyword evidence="1" id="KW-0812">Transmembrane</keyword>
<evidence type="ECO:0000256" key="1">
    <source>
        <dbReference type="SAM" id="Phobius"/>
    </source>
</evidence>
<keyword evidence="1" id="KW-1133">Transmembrane helix</keyword>
<organism evidence="3 4">
    <name type="scientific">Sphaerotilus hippei</name>
    <dbReference type="NCBI Taxonomy" id="744406"/>
    <lineage>
        <taxon>Bacteria</taxon>
        <taxon>Pseudomonadati</taxon>
        <taxon>Pseudomonadota</taxon>
        <taxon>Betaproteobacteria</taxon>
        <taxon>Burkholderiales</taxon>
        <taxon>Sphaerotilaceae</taxon>
        <taxon>Sphaerotilus</taxon>
    </lineage>
</organism>
<feature type="transmembrane region" description="Helical" evidence="1">
    <location>
        <begin position="105"/>
        <end position="126"/>
    </location>
</feature>
<feature type="transmembrane region" description="Helical" evidence="1">
    <location>
        <begin position="269"/>
        <end position="289"/>
    </location>
</feature>
<sequence>MNAAPVPRASPAGGPPVGVIDLVRVLATQLIVWHHLAFYGPMSDVVHREWPLPIGALYDHGRLAVQVFLVLGGYLAARSLAGRLTLPPGRAVPALPLPRLLWQRYVRLVQPLGVALLLAIAAAALARQLMDHEATPAAPTWEQWAAHLLLLHDVLDYDGLSAGVWYVAIDFQLQALLIAWAWLCRLAMPGASRWPQRLFFVGSALLTVVSLLCFNRQPELDVWAPYFYGSFGLGVMVQGLTRRGRPWGALAALLLLVGLVLEVEWRLRILVAGGTAMALVVCVASRRCADWQPAAWLQGLARVSYAQFLLHYPLALVVNALVFRLWPEQVVANAAGMLAIWLLSLPAAMLFHALVEAPTATRHWQALGRLLMRLLRLPRPSVG</sequence>
<feature type="domain" description="Acyltransferase 3" evidence="2">
    <location>
        <begin position="20"/>
        <end position="345"/>
    </location>
</feature>
<evidence type="ECO:0000259" key="2">
    <source>
        <dbReference type="Pfam" id="PF01757"/>
    </source>
</evidence>
<keyword evidence="1" id="KW-0472">Membrane</keyword>
<dbReference type="AlphaFoldDB" id="A0A318HB44"/>
<dbReference type="InterPro" id="IPR002656">
    <property type="entry name" value="Acyl_transf_3_dom"/>
</dbReference>
<dbReference type="Proteomes" id="UP000247811">
    <property type="component" value="Unassembled WGS sequence"/>
</dbReference>
<name>A0A318HB44_9BURK</name>
<keyword evidence="4" id="KW-1185">Reference proteome</keyword>
<evidence type="ECO:0000313" key="3">
    <source>
        <dbReference type="EMBL" id="PXW99512.1"/>
    </source>
</evidence>
<feature type="transmembrane region" description="Helical" evidence="1">
    <location>
        <begin position="247"/>
        <end position="263"/>
    </location>
</feature>
<protein>
    <submittedName>
        <fullName evidence="3">Peptidoglycan/LPS O-acetylase OafA/YrhL</fullName>
    </submittedName>
</protein>
<dbReference type="GO" id="GO:0016747">
    <property type="term" value="F:acyltransferase activity, transferring groups other than amino-acyl groups"/>
    <property type="evidence" value="ECO:0007669"/>
    <property type="project" value="InterPro"/>
</dbReference>
<evidence type="ECO:0000313" key="4">
    <source>
        <dbReference type="Proteomes" id="UP000247811"/>
    </source>
</evidence>
<feature type="transmembrane region" description="Helical" evidence="1">
    <location>
        <begin position="164"/>
        <end position="186"/>
    </location>
</feature>
<proteinExistence type="predicted"/>
<feature type="transmembrane region" description="Helical" evidence="1">
    <location>
        <begin position="332"/>
        <end position="355"/>
    </location>
</feature>
<gene>
    <name evidence="3" type="ORF">C7444_101342</name>
</gene>
<accession>A0A318HB44</accession>
<dbReference type="Pfam" id="PF01757">
    <property type="entry name" value="Acyl_transf_3"/>
    <property type="match status" value="1"/>
</dbReference>
<dbReference type="PANTHER" id="PTHR11161:SF0">
    <property type="entry name" value="O-ACYLTRANSFERASE LIKE PROTEIN"/>
    <property type="match status" value="1"/>
</dbReference>
<dbReference type="PANTHER" id="PTHR11161">
    <property type="entry name" value="O-ACYLTRANSFERASE"/>
    <property type="match status" value="1"/>
</dbReference>
<dbReference type="InterPro" id="IPR052728">
    <property type="entry name" value="O2_lipid_transport_reg"/>
</dbReference>
<feature type="transmembrane region" description="Helical" evidence="1">
    <location>
        <begin position="309"/>
        <end position="326"/>
    </location>
</feature>
<feature type="transmembrane region" description="Helical" evidence="1">
    <location>
        <begin position="198"/>
        <end position="217"/>
    </location>
</feature>
<reference evidence="3 4" key="1">
    <citation type="submission" date="2018-05" db="EMBL/GenBank/DDBJ databases">
        <title>Genomic Encyclopedia of Type Strains, Phase IV (KMG-IV): sequencing the most valuable type-strain genomes for metagenomic binning, comparative biology and taxonomic classification.</title>
        <authorList>
            <person name="Goeker M."/>
        </authorList>
    </citation>
    <scope>NUCLEOTIDE SEQUENCE [LARGE SCALE GENOMIC DNA]</scope>
    <source>
        <strain evidence="3 4">DSM 566</strain>
    </source>
</reference>
<comment type="caution">
    <text evidence="3">The sequence shown here is derived from an EMBL/GenBank/DDBJ whole genome shotgun (WGS) entry which is preliminary data.</text>
</comment>
<dbReference type="RefSeq" id="WP_245909358.1">
    <property type="nucleotide sequence ID" value="NZ_QJJS01000001.1"/>
</dbReference>
<dbReference type="EMBL" id="QJJS01000001">
    <property type="protein sequence ID" value="PXW99512.1"/>
    <property type="molecule type" value="Genomic_DNA"/>
</dbReference>